<dbReference type="OMA" id="LANNNEH"/>
<dbReference type="Ensembl" id="ENSVKKT00000027745.1">
    <property type="protein sequence ID" value="ENSVKKP00000027085.1"/>
    <property type="gene ID" value="ENSVKKG00000017640.1"/>
</dbReference>
<dbReference type="SUPFAM" id="SSF81383">
    <property type="entry name" value="F-box domain"/>
    <property type="match status" value="1"/>
</dbReference>
<dbReference type="InterPro" id="IPR036047">
    <property type="entry name" value="F-box-like_dom_sf"/>
</dbReference>
<dbReference type="InterPro" id="IPR001810">
    <property type="entry name" value="F-box_dom"/>
</dbReference>
<dbReference type="GO" id="GO:0019005">
    <property type="term" value="C:SCF ubiquitin ligase complex"/>
    <property type="evidence" value="ECO:0007669"/>
    <property type="project" value="TreeGrafter"/>
</dbReference>
<evidence type="ECO:0000259" key="1">
    <source>
        <dbReference type="PROSITE" id="PS50181"/>
    </source>
</evidence>
<dbReference type="CDD" id="cd22093">
    <property type="entry name" value="F-box_FBXO15"/>
    <property type="match status" value="1"/>
</dbReference>
<accession>A0A8D2LVM0</accession>
<evidence type="ECO:0000313" key="3">
    <source>
        <dbReference type="Proteomes" id="UP000694545"/>
    </source>
</evidence>
<evidence type="ECO:0000313" key="2">
    <source>
        <dbReference type="Ensembl" id="ENSVKKP00000027085.1"/>
    </source>
</evidence>
<dbReference type="Proteomes" id="UP000694545">
    <property type="component" value="Unplaced"/>
</dbReference>
<dbReference type="Gene3D" id="1.20.1280.50">
    <property type="match status" value="1"/>
</dbReference>
<feature type="domain" description="F-box" evidence="1">
    <location>
        <begin position="1"/>
        <end position="37"/>
    </location>
</feature>
<dbReference type="PANTHER" id="PTHR46731:SF1">
    <property type="entry name" value="F-BOX ONLY PROTEIN 15"/>
    <property type="match status" value="1"/>
</dbReference>
<dbReference type="AlphaFoldDB" id="A0A8D2LVM0"/>
<proteinExistence type="predicted"/>
<dbReference type="PROSITE" id="PS50181">
    <property type="entry name" value="FBOX"/>
    <property type="match status" value="1"/>
</dbReference>
<sequence>MILKILSYLDAESLLCTGCVNKRFYDLSSDNTIWFKIYSKSFFPKRKKWRTVQEPDNSISLLELQDREAGYWKKEYLVKKIAAGKNEIIQLLKPINTYTGLPVKTKEVIKISGLRWIIVLRERNGKEHVMDQAGISLNETSVTIFWYGISWPLDNLSSLQLFGVTPVLLGKSKIHLRNGPWRRSLISEYNLANMTENAKMIGCDALVELYRFDQGLLVGLWKRSDIAFIMASLHYHQLIERSILGSATMSYVATPAKAILDDIDPEYGMHGYQLHIDMHSKGNTYMCSTFRSLFCKKGNYIRNGYLKLTVISYKNNAQHLPLVGNVGLSWMVEAFESTVKVNSNLLVIGANAHCPVPPYEAGEERWNQWLGKKKDHLLLKKEAREGFEGNYVFMMYLSHL</sequence>
<dbReference type="PANTHER" id="PTHR46731">
    <property type="entry name" value="F-BOX ONLY PROTEIN 15"/>
    <property type="match status" value="1"/>
</dbReference>
<protein>
    <submittedName>
        <fullName evidence="2">F-box protein 15</fullName>
    </submittedName>
</protein>
<organism evidence="2 3">
    <name type="scientific">Varanus komodoensis</name>
    <name type="common">Komodo dragon</name>
    <dbReference type="NCBI Taxonomy" id="61221"/>
    <lineage>
        <taxon>Eukaryota</taxon>
        <taxon>Metazoa</taxon>
        <taxon>Chordata</taxon>
        <taxon>Craniata</taxon>
        <taxon>Vertebrata</taxon>
        <taxon>Euteleostomi</taxon>
        <taxon>Lepidosauria</taxon>
        <taxon>Squamata</taxon>
        <taxon>Bifurcata</taxon>
        <taxon>Unidentata</taxon>
        <taxon>Episquamata</taxon>
        <taxon>Toxicofera</taxon>
        <taxon>Anguimorpha</taxon>
        <taxon>Paleoanguimorpha</taxon>
        <taxon>Varanoidea</taxon>
        <taxon>Varanidae</taxon>
        <taxon>Varanus</taxon>
    </lineage>
</organism>
<reference evidence="2" key="2">
    <citation type="submission" date="2025-09" db="UniProtKB">
        <authorList>
            <consortium name="Ensembl"/>
        </authorList>
    </citation>
    <scope>IDENTIFICATION</scope>
</reference>
<reference evidence="2" key="1">
    <citation type="submission" date="2025-08" db="UniProtKB">
        <authorList>
            <consortium name="Ensembl"/>
        </authorList>
    </citation>
    <scope>IDENTIFICATION</scope>
</reference>
<dbReference type="Pfam" id="PF12937">
    <property type="entry name" value="F-box-like"/>
    <property type="match status" value="1"/>
</dbReference>
<name>A0A8D2LVM0_VARKO</name>
<keyword evidence="3" id="KW-1185">Reference proteome</keyword>